<evidence type="ECO:0000313" key="1">
    <source>
        <dbReference type="EMBL" id="CAD7653378.1"/>
    </source>
</evidence>
<evidence type="ECO:0000313" key="2">
    <source>
        <dbReference type="Proteomes" id="UP000728032"/>
    </source>
</evidence>
<dbReference type="EMBL" id="OC921409">
    <property type="protein sequence ID" value="CAD7653378.1"/>
    <property type="molecule type" value="Genomic_DNA"/>
</dbReference>
<name>A0A7R9QQY5_9ACAR</name>
<proteinExistence type="predicted"/>
<reference evidence="1" key="1">
    <citation type="submission" date="2020-11" db="EMBL/GenBank/DDBJ databases">
        <authorList>
            <person name="Tran Van P."/>
        </authorList>
    </citation>
    <scope>NUCLEOTIDE SEQUENCE</scope>
</reference>
<sequence>MFVYRKHITVDSCANRTQMCGGIAGIQCCDGQGLACILNDNNGMIADASGICIKFRRNRALKCSQLRGSCGGFANAQCCTGLRCLYDNSGSSLGSCVP</sequence>
<accession>A0A7R9QQY5</accession>
<organism evidence="1">
    <name type="scientific">Oppiella nova</name>
    <dbReference type="NCBI Taxonomy" id="334625"/>
    <lineage>
        <taxon>Eukaryota</taxon>
        <taxon>Metazoa</taxon>
        <taxon>Ecdysozoa</taxon>
        <taxon>Arthropoda</taxon>
        <taxon>Chelicerata</taxon>
        <taxon>Arachnida</taxon>
        <taxon>Acari</taxon>
        <taxon>Acariformes</taxon>
        <taxon>Sarcoptiformes</taxon>
        <taxon>Oribatida</taxon>
        <taxon>Brachypylina</taxon>
        <taxon>Oppioidea</taxon>
        <taxon>Oppiidae</taxon>
        <taxon>Oppiella</taxon>
    </lineage>
</organism>
<dbReference type="OrthoDB" id="6530951at2759"/>
<gene>
    <name evidence="1" type="ORF">ONB1V03_LOCUS10032</name>
</gene>
<dbReference type="EMBL" id="CAJPVJ010006584">
    <property type="protein sequence ID" value="CAG2170565.1"/>
    <property type="molecule type" value="Genomic_DNA"/>
</dbReference>
<keyword evidence="2" id="KW-1185">Reference proteome</keyword>
<protein>
    <submittedName>
        <fullName evidence="1">Uncharacterized protein</fullName>
    </submittedName>
</protein>
<dbReference type="Proteomes" id="UP000728032">
    <property type="component" value="Unassembled WGS sequence"/>
</dbReference>
<dbReference type="AlphaFoldDB" id="A0A7R9QQY5"/>